<accession>A0ABT5ZA31</accession>
<dbReference type="RefSeq" id="WP_275821339.1">
    <property type="nucleotide sequence ID" value="NZ_BAAANM010000034.1"/>
</dbReference>
<gene>
    <name evidence="1" type="ORF">P2L57_34265</name>
</gene>
<dbReference type="Proteomes" id="UP001220022">
    <property type="component" value="Unassembled WGS sequence"/>
</dbReference>
<evidence type="ECO:0000313" key="2">
    <source>
        <dbReference type="Proteomes" id="UP001220022"/>
    </source>
</evidence>
<dbReference type="EMBL" id="JARHTQ010000036">
    <property type="protein sequence ID" value="MDF2260593.1"/>
    <property type="molecule type" value="Genomic_DNA"/>
</dbReference>
<proteinExistence type="predicted"/>
<organism evidence="1 2">
    <name type="scientific">Streptantibioticus ferralitis</name>
    <dbReference type="NCBI Taxonomy" id="236510"/>
    <lineage>
        <taxon>Bacteria</taxon>
        <taxon>Bacillati</taxon>
        <taxon>Actinomycetota</taxon>
        <taxon>Actinomycetes</taxon>
        <taxon>Kitasatosporales</taxon>
        <taxon>Streptomycetaceae</taxon>
        <taxon>Streptantibioticus</taxon>
    </lineage>
</organism>
<protein>
    <submittedName>
        <fullName evidence="1">Uncharacterized protein</fullName>
    </submittedName>
</protein>
<comment type="caution">
    <text evidence="1">The sequence shown here is derived from an EMBL/GenBank/DDBJ whole genome shotgun (WGS) entry which is preliminary data.</text>
</comment>
<keyword evidence="2" id="KW-1185">Reference proteome</keyword>
<sequence>MFDATSSNTGNMRVSVRHYVRIVARGGNLHVKKKLTAITVIASATAALAITGATTANAATVPAHGAPTIAVKPGPHTIVELNTTPTAVPKTNDRPNWVDNHIGNVSDNGTLCGTDQIDYTSGRGPSTISLTVNKSVAATWSANANVQASYVSAGVGFNVTTTYSVTRGMSYPVPSGKVGVIRAYPSLRAYSFDVFDRFDNKIGNGYAYQPSGVCFDTYAN</sequence>
<reference evidence="1 2" key="1">
    <citation type="submission" date="2023-03" db="EMBL/GenBank/DDBJ databases">
        <title>Draft genome sequence of type strain Streptomyces ferralitis JCM 14344.</title>
        <authorList>
            <person name="Klaysubun C."/>
            <person name="Duangmal K."/>
        </authorList>
    </citation>
    <scope>NUCLEOTIDE SEQUENCE [LARGE SCALE GENOMIC DNA]</scope>
    <source>
        <strain evidence="1 2">JCM 14344</strain>
    </source>
</reference>
<name>A0ABT5ZA31_9ACTN</name>
<evidence type="ECO:0000313" key="1">
    <source>
        <dbReference type="EMBL" id="MDF2260593.1"/>
    </source>
</evidence>